<accession>C4II26</accession>
<evidence type="ECO:0008006" key="3">
    <source>
        <dbReference type="Google" id="ProtNLM"/>
    </source>
</evidence>
<reference evidence="1 2" key="1">
    <citation type="submission" date="2009-08" db="EMBL/GenBank/DDBJ databases">
        <authorList>
            <person name="Shrivastava S."/>
            <person name="Brinkac L.B."/>
            <person name="Brown J.L."/>
            <person name="Bruce D.B."/>
            <person name="Detter C."/>
            <person name="Green L.D."/>
            <person name="Munk C.A."/>
            <person name="Rogers Y.C."/>
            <person name="Tapia R."/>
            <person name="Sims D.R."/>
            <person name="Smith L.A."/>
            <person name="Smith T.J."/>
            <person name="Sutton G."/>
            <person name="Brettin T."/>
        </authorList>
    </citation>
    <scope>NUCLEOTIDE SEQUENCE [LARGE SCALE GENOMIC DNA]</scope>
    <source>
        <strain evidence="2">E4 str. BoNT E BL5262</strain>
    </source>
</reference>
<comment type="caution">
    <text evidence="1">The sequence shown here is derived from an EMBL/GenBank/DDBJ whole genome shotgun (WGS) entry which is preliminary data.</text>
</comment>
<proteinExistence type="predicted"/>
<dbReference type="AlphaFoldDB" id="C4II26"/>
<name>C4II26_CLOBU</name>
<dbReference type="EMBL" id="ACOM01000005">
    <property type="protein sequence ID" value="EEP54296.1"/>
    <property type="molecule type" value="Genomic_DNA"/>
</dbReference>
<organism evidence="1 2">
    <name type="scientific">Clostridium butyricum E4 str. BoNT E BL5262</name>
    <dbReference type="NCBI Taxonomy" id="632245"/>
    <lineage>
        <taxon>Bacteria</taxon>
        <taxon>Bacillati</taxon>
        <taxon>Bacillota</taxon>
        <taxon>Clostridia</taxon>
        <taxon>Eubacteriales</taxon>
        <taxon>Clostridiaceae</taxon>
        <taxon>Clostridium</taxon>
    </lineage>
</organism>
<dbReference type="HOGENOM" id="CLU_147924_0_0_9"/>
<sequence length="164" mass="18460">MDDKTIHMLQVATQHFMDERMMKMDNKKMTLEAFKAKAIDKYRNRILVADIEVDGFGTAPFNRPSDNAMLEYLNGAAKGAKISKDEYGNMNVDETDMIPVAEAAKILVYNCCSYLHDTELQKEVEVKDPYDMPFTVFGVDATLSTAEKISDIFGAGKVKEDVKN</sequence>
<gene>
    <name evidence="1" type="ORF">CLP_2910</name>
</gene>
<evidence type="ECO:0000313" key="1">
    <source>
        <dbReference type="EMBL" id="EEP54296.1"/>
    </source>
</evidence>
<dbReference type="RefSeq" id="WP_003415193.1">
    <property type="nucleotide sequence ID" value="NZ_ACOM01000005.1"/>
</dbReference>
<protein>
    <recommendedName>
        <fullName evidence="3">Phage XkdN-like protein</fullName>
    </recommendedName>
</protein>
<dbReference type="Proteomes" id="UP000003081">
    <property type="component" value="Unassembled WGS sequence"/>
</dbReference>
<keyword evidence="2" id="KW-1185">Reference proteome</keyword>
<evidence type="ECO:0000313" key="2">
    <source>
        <dbReference type="Proteomes" id="UP000003081"/>
    </source>
</evidence>
<dbReference type="eggNOG" id="ENOG5033FZA">
    <property type="taxonomic scope" value="Bacteria"/>
</dbReference>